<proteinExistence type="predicted"/>
<evidence type="ECO:0000313" key="2">
    <source>
        <dbReference type="Proteomes" id="UP000188603"/>
    </source>
</evidence>
<protein>
    <recommendedName>
        <fullName evidence="3">Replication-relaxation</fullName>
    </recommendedName>
</protein>
<dbReference type="AlphaFoldDB" id="A0A1U9KA73"/>
<evidence type="ECO:0008006" key="3">
    <source>
        <dbReference type="Google" id="ProtNLM"/>
    </source>
</evidence>
<reference evidence="1 2" key="1">
    <citation type="journal article" date="2015" name="Int. J. Syst. Evol. Microbiol.">
        <title>Novibacillus thermophilus gen. nov., sp. nov., a Gram-staining-negative and moderately thermophilic member of the family Thermoactinomycetaceae.</title>
        <authorList>
            <person name="Yang G."/>
            <person name="Chen J."/>
            <person name="Zhou S."/>
        </authorList>
    </citation>
    <scope>NUCLEOTIDE SEQUENCE [LARGE SCALE GENOMIC DNA]</scope>
    <source>
        <strain evidence="1 2">SG-1</strain>
    </source>
</reference>
<dbReference type="STRING" id="1471761.B0W44_15685"/>
<evidence type="ECO:0000313" key="1">
    <source>
        <dbReference type="EMBL" id="AQS56969.1"/>
    </source>
</evidence>
<dbReference type="OrthoDB" id="2884789at2"/>
<organism evidence="1 2">
    <name type="scientific">Novibacillus thermophilus</name>
    <dbReference type="NCBI Taxonomy" id="1471761"/>
    <lineage>
        <taxon>Bacteria</taxon>
        <taxon>Bacillati</taxon>
        <taxon>Bacillota</taxon>
        <taxon>Bacilli</taxon>
        <taxon>Bacillales</taxon>
        <taxon>Thermoactinomycetaceae</taxon>
        <taxon>Novibacillus</taxon>
    </lineage>
</organism>
<dbReference type="Proteomes" id="UP000188603">
    <property type="component" value="Chromosome"/>
</dbReference>
<sequence length="332" mass="39918">MGERKTIKRVVETDEGILYDLYRFRIMTREQIERLYFRGSKAYTYRKMYILRNSGYIQSKIIMRAKKKGRERTAIYTITDKGIRLLRERGLIDEDIEAKDLRIERQNMEGYLDFNDLYVALKREGYTFLDSRALKKKYQMERGDLCKGAVVTEDGREYLVYIVRAGAKDQTLRRIMKEMNRSYRQMGKRHNLVLFRGLESFDAFRTMYLASDRVFDTVCALPYTYALNVLKRFKTDQEFVKTITKYGEVEPNRERMPEEYKRHFIFHNGEKKYAVNLLMNDLTLMDRMRRDRLDRKAVLFVYEAFADRVREYLTGVQKVEIIEITDQELRLC</sequence>
<name>A0A1U9KA73_9BACL</name>
<dbReference type="RefSeq" id="WP_077720836.1">
    <property type="nucleotide sequence ID" value="NZ_CP019699.1"/>
</dbReference>
<accession>A0A1U9KA73</accession>
<dbReference type="EMBL" id="CP019699">
    <property type="protein sequence ID" value="AQS56969.1"/>
    <property type="molecule type" value="Genomic_DNA"/>
</dbReference>
<gene>
    <name evidence="1" type="ORF">B0W44_15685</name>
</gene>
<dbReference type="Pfam" id="PF13814">
    <property type="entry name" value="Replic_Relax"/>
    <property type="match status" value="1"/>
</dbReference>
<dbReference type="InterPro" id="IPR025855">
    <property type="entry name" value="Replic_Relax"/>
</dbReference>
<dbReference type="KEGG" id="ntr:B0W44_15685"/>
<keyword evidence="2" id="KW-1185">Reference proteome</keyword>